<dbReference type="Gene3D" id="3.40.33.10">
    <property type="entry name" value="CAP"/>
    <property type="match status" value="1"/>
</dbReference>
<dbReference type="WBParaSite" id="DME_0001015601-mRNA-1">
    <property type="protein sequence ID" value="DME_0001015601-mRNA-1"/>
    <property type="gene ID" value="DME_0001015601"/>
</dbReference>
<reference evidence="4 6" key="2">
    <citation type="submission" date="2018-11" db="EMBL/GenBank/DDBJ databases">
        <authorList>
            <consortium name="Pathogen Informatics"/>
        </authorList>
    </citation>
    <scope>NUCLEOTIDE SEQUENCE [LARGE SCALE GENOMIC DNA]</scope>
</reference>
<evidence type="ECO:0000313" key="6">
    <source>
        <dbReference type="Proteomes" id="UP000274756"/>
    </source>
</evidence>
<evidence type="ECO:0000256" key="1">
    <source>
        <dbReference type="SAM" id="MobiDB-lite"/>
    </source>
</evidence>
<dbReference type="Proteomes" id="UP000038040">
    <property type="component" value="Unplaced"/>
</dbReference>
<organism evidence="5 7">
    <name type="scientific">Dracunculus medinensis</name>
    <name type="common">Guinea worm</name>
    <dbReference type="NCBI Taxonomy" id="318479"/>
    <lineage>
        <taxon>Eukaryota</taxon>
        <taxon>Metazoa</taxon>
        <taxon>Ecdysozoa</taxon>
        <taxon>Nematoda</taxon>
        <taxon>Chromadorea</taxon>
        <taxon>Rhabditida</taxon>
        <taxon>Spirurina</taxon>
        <taxon>Dracunculoidea</taxon>
        <taxon>Dracunculidae</taxon>
        <taxon>Dracunculus</taxon>
    </lineage>
</organism>
<feature type="compositionally biased region" description="Acidic residues" evidence="1">
    <location>
        <begin position="246"/>
        <end position="339"/>
    </location>
</feature>
<evidence type="ECO:0000259" key="3">
    <source>
        <dbReference type="SMART" id="SM00198"/>
    </source>
</evidence>
<keyword evidence="2" id="KW-0732">Signal</keyword>
<feature type="domain" description="SCP" evidence="3">
    <location>
        <begin position="30"/>
        <end position="187"/>
    </location>
</feature>
<keyword evidence="6" id="KW-1185">Reference proteome</keyword>
<evidence type="ECO:0000313" key="4">
    <source>
        <dbReference type="EMBL" id="VDN53699.1"/>
    </source>
</evidence>
<feature type="compositionally biased region" description="Basic and acidic residues" evidence="1">
    <location>
        <begin position="222"/>
        <end position="245"/>
    </location>
</feature>
<protein>
    <submittedName>
        <fullName evidence="7">SCP domain-containing protein</fullName>
    </submittedName>
</protein>
<dbReference type="EMBL" id="UYYG01000166">
    <property type="protein sequence ID" value="VDN53699.1"/>
    <property type="molecule type" value="Genomic_DNA"/>
</dbReference>
<feature type="region of interest" description="Disordered" evidence="1">
    <location>
        <begin position="222"/>
        <end position="339"/>
    </location>
</feature>
<dbReference type="AlphaFoldDB" id="A0A0N4UQ81"/>
<feature type="signal peptide" evidence="2">
    <location>
        <begin position="1"/>
        <end position="18"/>
    </location>
</feature>
<dbReference type="PANTHER" id="PTHR10334">
    <property type="entry name" value="CYSTEINE-RICH SECRETORY PROTEIN-RELATED"/>
    <property type="match status" value="1"/>
</dbReference>
<dbReference type="OrthoDB" id="5877551at2759"/>
<sequence>MLLAVVFLLFQLGLITYGDDLCPVSKITSAGRENILKKLNDIRTKVAMGQFSTSDGTYPAAKEMYKLKLAQEHVDKCHYDRSEYFLKYFYGDGVGETLFANWTLENDPKDDMLSVAVDEWLKSKPMGETSLSMDKYFETSNEDLAQLITARTTEIGCGVSFCEYPKHRPYYLQFITCNYYPSGQKWYTTLYESGEKCKSDAQCTTYASSKCLSSEGLCTRELKEKEEPENTKELEEISEESKEGEGQEEESKEEEEPEEEPKESEELEEKSEESKEEEEPEEEPEESEELEEKSEEPKEEEEPEEEPEESEELEEKSEEPKEEEEPEEEPEESEELEEK</sequence>
<dbReference type="InterPro" id="IPR035940">
    <property type="entry name" value="CAP_sf"/>
</dbReference>
<dbReference type="InterPro" id="IPR001283">
    <property type="entry name" value="CRISP-related"/>
</dbReference>
<dbReference type="STRING" id="318479.A0A0N4UQ81"/>
<dbReference type="CDD" id="cd05380">
    <property type="entry name" value="CAP_euk"/>
    <property type="match status" value="1"/>
</dbReference>
<dbReference type="Pfam" id="PF00188">
    <property type="entry name" value="CAP"/>
    <property type="match status" value="1"/>
</dbReference>
<accession>A0A0N4UQ81</accession>
<evidence type="ECO:0000256" key="2">
    <source>
        <dbReference type="SAM" id="SignalP"/>
    </source>
</evidence>
<feature type="chain" id="PRO_5033230077" evidence="2">
    <location>
        <begin position="19"/>
        <end position="339"/>
    </location>
</feature>
<dbReference type="SMART" id="SM00198">
    <property type="entry name" value="SCP"/>
    <property type="match status" value="1"/>
</dbReference>
<reference evidence="7" key="1">
    <citation type="submission" date="2017-02" db="UniProtKB">
        <authorList>
            <consortium name="WormBaseParasite"/>
        </authorList>
    </citation>
    <scope>IDENTIFICATION</scope>
</reference>
<evidence type="ECO:0000313" key="7">
    <source>
        <dbReference type="WBParaSite" id="DME_0001015601-mRNA-1"/>
    </source>
</evidence>
<name>A0A0N4UQ81_DRAME</name>
<dbReference type="Proteomes" id="UP000274756">
    <property type="component" value="Unassembled WGS sequence"/>
</dbReference>
<dbReference type="InterPro" id="IPR014044">
    <property type="entry name" value="CAP_dom"/>
</dbReference>
<gene>
    <name evidence="4" type="ORF">DME_LOCUS3672</name>
</gene>
<dbReference type="SUPFAM" id="SSF55797">
    <property type="entry name" value="PR-1-like"/>
    <property type="match status" value="1"/>
</dbReference>
<evidence type="ECO:0000313" key="5">
    <source>
        <dbReference type="Proteomes" id="UP000038040"/>
    </source>
</evidence>
<proteinExistence type="predicted"/>